<comment type="caution">
    <text evidence="2">The sequence shown here is derived from an EMBL/GenBank/DDBJ whole genome shotgun (WGS) entry which is preliminary data.</text>
</comment>
<protein>
    <submittedName>
        <fullName evidence="2">Uncharacterized protein</fullName>
    </submittedName>
</protein>
<keyword evidence="3" id="KW-1185">Reference proteome</keyword>
<feature type="transmembrane region" description="Helical" evidence="1">
    <location>
        <begin position="57"/>
        <end position="78"/>
    </location>
</feature>
<keyword evidence="1" id="KW-0472">Membrane</keyword>
<name>A0AA37J157_9FIRM</name>
<sequence length="94" mass="10651">MKMILKFFVWPMALLLGMLCFLGTIAYKAAAYVISPLLLLGLGCCIYCAVQARWTELAIFAVTVLGLFVILFLMIWLVTNAEDLHKWMRDFLAS</sequence>
<evidence type="ECO:0000313" key="2">
    <source>
        <dbReference type="EMBL" id="GJN65913.1"/>
    </source>
</evidence>
<dbReference type="RefSeq" id="WP_238318114.1">
    <property type="nucleotide sequence ID" value="NZ_BQKV01000115.1"/>
</dbReference>
<dbReference type="EMBL" id="BQKV01000115">
    <property type="protein sequence ID" value="GJN65913.1"/>
    <property type="molecule type" value="Genomic_DNA"/>
</dbReference>
<reference evidence="2" key="1">
    <citation type="journal article" date="2022" name="Int. J. Syst. Evol. Microbiol.">
        <title>Genome-based, phenotypic and chemotaxonomic classification of Faecalibacterium strains: proposal of three novel species Faecalibacterium duncaniae sp. nov., Faecalibacterium hattorii sp. nov. and Faecalibacterium gallinarum sp. nov. .</title>
        <authorList>
            <person name="Sakamoto M."/>
            <person name="Sakurai N."/>
            <person name="Tanno H."/>
            <person name="Iino T."/>
            <person name="Ohkuma M."/>
            <person name="Endo A."/>
        </authorList>
    </citation>
    <scope>NUCLEOTIDE SEQUENCE</scope>
    <source>
        <strain evidence="2">JCM 17207</strain>
    </source>
</reference>
<evidence type="ECO:0000256" key="1">
    <source>
        <dbReference type="SAM" id="Phobius"/>
    </source>
</evidence>
<dbReference type="Proteomes" id="UP001055185">
    <property type="component" value="Unassembled WGS sequence"/>
</dbReference>
<keyword evidence="1" id="KW-1133">Transmembrane helix</keyword>
<accession>A0AA37J157</accession>
<feature type="transmembrane region" description="Helical" evidence="1">
    <location>
        <begin position="33"/>
        <end position="50"/>
    </location>
</feature>
<feature type="transmembrane region" description="Helical" evidence="1">
    <location>
        <begin position="7"/>
        <end position="27"/>
    </location>
</feature>
<evidence type="ECO:0000313" key="3">
    <source>
        <dbReference type="Proteomes" id="UP001055185"/>
    </source>
</evidence>
<organism evidence="2 3">
    <name type="scientific">Faecalibacterium gallinarum</name>
    <dbReference type="NCBI Taxonomy" id="2903556"/>
    <lineage>
        <taxon>Bacteria</taxon>
        <taxon>Bacillati</taxon>
        <taxon>Bacillota</taxon>
        <taxon>Clostridia</taxon>
        <taxon>Eubacteriales</taxon>
        <taxon>Oscillospiraceae</taxon>
        <taxon>Faecalibacterium</taxon>
    </lineage>
</organism>
<keyword evidence="1" id="KW-0812">Transmembrane</keyword>
<proteinExistence type="predicted"/>
<gene>
    <name evidence="2" type="ORF">JCM17207_25380</name>
</gene>
<dbReference type="AlphaFoldDB" id="A0AA37J157"/>